<dbReference type="Gene3D" id="3.40.50.10750">
    <property type="entry name" value="Isocitrate/Isopropylmalate dehydrogenase-like"/>
    <property type="match status" value="1"/>
</dbReference>
<comment type="pathway">
    <text evidence="2 12">Metabolic intermediate biosynthesis; acetyl-CoA biosynthesis; acetyl-CoA from acetate: step 2/2.</text>
</comment>
<dbReference type="InterPro" id="IPR016475">
    <property type="entry name" value="P-Actrans_bac"/>
</dbReference>
<proteinExistence type="inferred from homology"/>
<dbReference type="InterPro" id="IPR042113">
    <property type="entry name" value="P_AcTrfase_dom1"/>
</dbReference>
<dbReference type="SUPFAM" id="SSF52540">
    <property type="entry name" value="P-loop containing nucleoside triphosphate hydrolases"/>
    <property type="match status" value="1"/>
</dbReference>
<dbReference type="Gene3D" id="3.40.50.10950">
    <property type="match status" value="1"/>
</dbReference>
<comment type="catalytic activity">
    <reaction evidence="12">
        <text>acetyl-CoA + phosphate = acetyl phosphate + CoA</text>
        <dbReference type="Rhea" id="RHEA:19521"/>
        <dbReference type="ChEBI" id="CHEBI:22191"/>
        <dbReference type="ChEBI" id="CHEBI:43474"/>
        <dbReference type="ChEBI" id="CHEBI:57287"/>
        <dbReference type="ChEBI" id="CHEBI:57288"/>
        <dbReference type="EC" id="2.3.1.8"/>
    </reaction>
</comment>
<feature type="domain" description="Phosphate acetyl/butaryl transferase" evidence="13">
    <location>
        <begin position="386"/>
        <end position="701"/>
    </location>
</feature>
<dbReference type="Pfam" id="PF07085">
    <property type="entry name" value="DRTGG"/>
    <property type="match status" value="1"/>
</dbReference>
<evidence type="ECO:0000256" key="9">
    <source>
        <dbReference type="ARBA" id="ARBA00022679"/>
    </source>
</evidence>
<comment type="similarity">
    <text evidence="4 12">In the N-terminal section; belongs to the CobB/CobQ family.</text>
</comment>
<dbReference type="CDD" id="cd03109">
    <property type="entry name" value="DTBS"/>
    <property type="match status" value="1"/>
</dbReference>
<dbReference type="Gene3D" id="3.40.50.300">
    <property type="entry name" value="P-loop containing nucleotide triphosphate hydrolases"/>
    <property type="match status" value="1"/>
</dbReference>
<dbReference type="NCBIfam" id="NF004167">
    <property type="entry name" value="PRK05632.1"/>
    <property type="match status" value="1"/>
</dbReference>
<comment type="similarity">
    <text evidence="3 12">In the C-terminal section; belongs to the phosphate acetyltransferase and butyryltransferase family.</text>
</comment>
<dbReference type="InterPro" id="IPR028979">
    <property type="entry name" value="Ser_kin/Pase_Hpr-like_N_sf"/>
</dbReference>
<evidence type="ECO:0000259" key="14">
    <source>
        <dbReference type="Pfam" id="PF07085"/>
    </source>
</evidence>
<dbReference type="SUPFAM" id="SSF53659">
    <property type="entry name" value="Isocitrate/Isopropylmalate dehydrogenase-like"/>
    <property type="match status" value="1"/>
</dbReference>
<dbReference type="InterPro" id="IPR042112">
    <property type="entry name" value="P_AcTrfase_dom2"/>
</dbReference>
<dbReference type="Pfam" id="PF01515">
    <property type="entry name" value="PTA_PTB"/>
    <property type="match status" value="1"/>
</dbReference>
<name>A0ABX0QXI6_9GAMM</name>
<evidence type="ECO:0000256" key="5">
    <source>
        <dbReference type="ARBA" id="ARBA00011643"/>
    </source>
</evidence>
<dbReference type="EC" id="2.3.1.8" evidence="6 12"/>
<dbReference type="EMBL" id="VWXD01000005">
    <property type="protein sequence ID" value="NIF01712.1"/>
    <property type="molecule type" value="Genomic_DNA"/>
</dbReference>
<reference evidence="15 16" key="1">
    <citation type="journal article" date="2019" name="bioRxiv">
        <title>Bacteria contribute to plant secondary compound degradation in a generalist herbivore system.</title>
        <authorList>
            <person name="Francoeur C.B."/>
            <person name="Khadempour L."/>
            <person name="Moreira-Soto R.D."/>
            <person name="Gotting K."/>
            <person name="Book A.J."/>
            <person name="Pinto-Tomas A.A."/>
            <person name="Keefover-Ring K."/>
            <person name="Currie C.R."/>
        </authorList>
    </citation>
    <scope>NUCLEOTIDE SEQUENCE [LARGE SCALE GENOMIC DNA]</scope>
    <source>
        <strain evidence="15 16">Acro-805</strain>
    </source>
</reference>
<dbReference type="InterPro" id="IPR050500">
    <property type="entry name" value="Phos_Acetyltrans/Butyryltrans"/>
</dbReference>
<keyword evidence="16" id="KW-1185">Reference proteome</keyword>
<dbReference type="PANTHER" id="PTHR43356:SF3">
    <property type="entry name" value="PHOSPHATE ACETYLTRANSFERASE"/>
    <property type="match status" value="1"/>
</dbReference>
<dbReference type="PANTHER" id="PTHR43356">
    <property type="entry name" value="PHOSPHATE ACETYLTRANSFERASE"/>
    <property type="match status" value="1"/>
</dbReference>
<evidence type="ECO:0000256" key="1">
    <source>
        <dbReference type="ARBA" id="ARBA00004496"/>
    </source>
</evidence>
<evidence type="ECO:0000256" key="8">
    <source>
        <dbReference type="ARBA" id="ARBA00022490"/>
    </source>
</evidence>
<protein>
    <recommendedName>
        <fullName evidence="7 12">Phosphate acetyltransferase</fullName>
        <ecNumber evidence="6 12">2.3.1.8</ecNumber>
    </recommendedName>
    <alternativeName>
        <fullName evidence="11 12">Phosphotransacetylase</fullName>
    </alternativeName>
</protein>
<comment type="domain">
    <text evidence="12">The N-terminal region seems to be important for proper quaternary structure. The C-terminal region contains the substrate-binding site.</text>
</comment>
<comment type="subunit">
    <text evidence="5">Homohexamer.</text>
</comment>
<keyword evidence="8 12" id="KW-0963">Cytoplasm</keyword>
<dbReference type="Pfam" id="PF13500">
    <property type="entry name" value="AAA_26"/>
    <property type="match status" value="1"/>
</dbReference>
<evidence type="ECO:0000256" key="2">
    <source>
        <dbReference type="ARBA" id="ARBA00004989"/>
    </source>
</evidence>
<evidence type="ECO:0000256" key="3">
    <source>
        <dbReference type="ARBA" id="ARBA00008756"/>
    </source>
</evidence>
<evidence type="ECO:0000256" key="12">
    <source>
        <dbReference type="PIRNR" id="PIRNR006107"/>
    </source>
</evidence>
<dbReference type="InterPro" id="IPR027417">
    <property type="entry name" value="P-loop_NTPase"/>
</dbReference>
<dbReference type="NCBIfam" id="TIGR00651">
    <property type="entry name" value="pta"/>
    <property type="match status" value="1"/>
</dbReference>
<dbReference type="Proteomes" id="UP000780690">
    <property type="component" value="Unassembled WGS sequence"/>
</dbReference>
<dbReference type="PIRSF" id="PIRSF006107">
    <property type="entry name" value="PhpActrans_proteobac"/>
    <property type="match status" value="1"/>
</dbReference>
<feature type="domain" description="DRTGG" evidence="14">
    <location>
        <begin position="228"/>
        <end position="338"/>
    </location>
</feature>
<comment type="function">
    <text evidence="12">Involved in acetate metabolism.</text>
</comment>
<evidence type="ECO:0000256" key="10">
    <source>
        <dbReference type="ARBA" id="ARBA00023315"/>
    </source>
</evidence>
<evidence type="ECO:0000259" key="13">
    <source>
        <dbReference type="Pfam" id="PF01515"/>
    </source>
</evidence>
<dbReference type="InterPro" id="IPR002505">
    <property type="entry name" value="PTA_PTB"/>
</dbReference>
<dbReference type="SUPFAM" id="SSF75138">
    <property type="entry name" value="HprK N-terminal domain-like"/>
    <property type="match status" value="1"/>
</dbReference>
<dbReference type="GO" id="GO:0008959">
    <property type="term" value="F:phosphate acetyltransferase activity"/>
    <property type="evidence" value="ECO:0007669"/>
    <property type="project" value="UniProtKB-EC"/>
</dbReference>
<keyword evidence="9 12" id="KW-0808">Transferase</keyword>
<accession>A0ABX0QXI6</accession>
<dbReference type="InterPro" id="IPR010766">
    <property type="entry name" value="DRTGG"/>
</dbReference>
<evidence type="ECO:0000313" key="16">
    <source>
        <dbReference type="Proteomes" id="UP000780690"/>
    </source>
</evidence>
<evidence type="ECO:0000256" key="11">
    <source>
        <dbReference type="ARBA" id="ARBA00031108"/>
    </source>
</evidence>
<comment type="caution">
    <text evidence="15">The sequence shown here is derived from an EMBL/GenBank/DDBJ whole genome shotgun (WGS) entry which is preliminary data.</text>
</comment>
<keyword evidence="10 12" id="KW-0012">Acyltransferase</keyword>
<dbReference type="NCBIfam" id="NF007233">
    <property type="entry name" value="PRK09653.1"/>
    <property type="match status" value="1"/>
</dbReference>
<evidence type="ECO:0000313" key="15">
    <source>
        <dbReference type="EMBL" id="NIF01712.1"/>
    </source>
</evidence>
<gene>
    <name evidence="15" type="ORF">F3J38_16845</name>
</gene>
<sequence>MLIPTGTSVGLTSVSLGVIRAMERKGVRLSVFKPIAQPRAGGDAPDQTTTIIRKNSAIPAAEPLQMSRVESLLGSNQQDVLMEEIIANYHANAQDAEVVLVEGLVPTRKHQFASSLNYEIAKTLNAEIVFVTALGNDSPAQLKERIELTQSSFGGSKNKNITGVIINKLNAPVDEQGRTRPDLSEIFDDSTKANIANIDPKQLFANSPLPILGCVPWSFDLIATRAIDMCRHLNADIINEGEIQTRRVKSVTFCARSIPHMLEHFRPGSLLVTSADRPDVLVAACLAAMNGIEIGAVLLTGGYQIEAPIARLCERAFQTGLPVFMVKTNTWQTSLSLQSFNLEVPADDTQRIEKVQEYVASFIDADWVESLTATSERSRRLSPPAFRYQLTELARKAGKRIVLPEGDEPRTVKAAAICAERGIASCVLLGNPDEIQRVAAAQGVVLGQGIEIVDPEVVRENYVPRLVELRKSKGMTEVVAQEQLEDNVMLGTMMLERGEVDGLVSGAVHTTANTIRPPLQLIKTAPNSSLVSSVFFMLLPEQVLVYGDCAINPDPNPEQLAEIAIQSADSAKAFGIDPRVAMISYSTGNSGAGSDVEKVREATRIAQEKRPDLVIDGPLQYDAAIMEDVAKSKAPNSAVAGRATVFIFPDLNTGNTTYKAVQRSADLISIGPMLQGMRKPVNDLSRGALVDDIVYTIALTAIQSQQAEG</sequence>
<evidence type="ECO:0000256" key="6">
    <source>
        <dbReference type="ARBA" id="ARBA00012707"/>
    </source>
</evidence>
<organism evidence="15 16">
    <name type="scientific">Candidatus Pantoea formicae</name>
    <dbReference type="NCBI Taxonomy" id="2608355"/>
    <lineage>
        <taxon>Bacteria</taxon>
        <taxon>Pseudomonadati</taxon>
        <taxon>Pseudomonadota</taxon>
        <taxon>Gammaproteobacteria</taxon>
        <taxon>Enterobacterales</taxon>
        <taxon>Erwiniaceae</taxon>
        <taxon>Pantoea</taxon>
    </lineage>
</organism>
<evidence type="ECO:0000256" key="4">
    <source>
        <dbReference type="ARBA" id="ARBA00009786"/>
    </source>
</evidence>
<dbReference type="Gene3D" id="3.40.1390.20">
    <property type="entry name" value="HprK N-terminal domain-like"/>
    <property type="match status" value="1"/>
</dbReference>
<evidence type="ECO:0000256" key="7">
    <source>
        <dbReference type="ARBA" id="ARBA00021528"/>
    </source>
</evidence>
<comment type="subcellular location">
    <subcellularLocation>
        <location evidence="1 12">Cytoplasm</location>
    </subcellularLocation>
</comment>
<dbReference type="InterPro" id="IPR004614">
    <property type="entry name" value="P_AcTrfase"/>
</dbReference>